<evidence type="ECO:0000256" key="6">
    <source>
        <dbReference type="ARBA" id="ARBA00023136"/>
    </source>
</evidence>
<name>A0A061ATH0_RHOTO</name>
<evidence type="ECO:0000256" key="2">
    <source>
        <dbReference type="ARBA" id="ARBA00008335"/>
    </source>
</evidence>
<dbReference type="OrthoDB" id="10021397at2759"/>
<protein>
    <submittedName>
        <fullName evidence="10">RHTO0S03e01552g1_1</fullName>
    </submittedName>
</protein>
<evidence type="ECO:0000256" key="8">
    <source>
        <dbReference type="SAM" id="Phobius"/>
    </source>
</evidence>
<dbReference type="PANTHER" id="PTHR23501">
    <property type="entry name" value="MAJOR FACILITATOR SUPERFAMILY"/>
    <property type="match status" value="1"/>
</dbReference>
<dbReference type="SUPFAM" id="SSF103473">
    <property type="entry name" value="MFS general substrate transporter"/>
    <property type="match status" value="1"/>
</dbReference>
<dbReference type="PROSITE" id="PS50850">
    <property type="entry name" value="MFS"/>
    <property type="match status" value="1"/>
</dbReference>
<feature type="domain" description="Major facilitator superfamily (MFS) profile" evidence="9">
    <location>
        <begin position="104"/>
        <end position="598"/>
    </location>
</feature>
<evidence type="ECO:0000313" key="10">
    <source>
        <dbReference type="EMBL" id="CDR37981.1"/>
    </source>
</evidence>
<evidence type="ECO:0000256" key="3">
    <source>
        <dbReference type="ARBA" id="ARBA00022448"/>
    </source>
</evidence>
<keyword evidence="5 8" id="KW-1133">Transmembrane helix</keyword>
<dbReference type="InterPro" id="IPR011701">
    <property type="entry name" value="MFS"/>
</dbReference>
<feature type="transmembrane region" description="Helical" evidence="8">
    <location>
        <begin position="170"/>
        <end position="195"/>
    </location>
</feature>
<feature type="transmembrane region" description="Helical" evidence="8">
    <location>
        <begin position="575"/>
        <end position="594"/>
    </location>
</feature>
<feature type="transmembrane region" description="Helical" evidence="8">
    <location>
        <begin position="101"/>
        <end position="117"/>
    </location>
</feature>
<feature type="compositionally biased region" description="Basic and acidic residues" evidence="7">
    <location>
        <begin position="629"/>
        <end position="649"/>
    </location>
</feature>
<dbReference type="AlphaFoldDB" id="A0A061ATH0"/>
<keyword evidence="3" id="KW-0813">Transport</keyword>
<feature type="compositionally biased region" description="Basic and acidic residues" evidence="7">
    <location>
        <begin position="605"/>
        <end position="617"/>
    </location>
</feature>
<feature type="transmembrane region" description="Helical" evidence="8">
    <location>
        <begin position="363"/>
        <end position="383"/>
    </location>
</feature>
<dbReference type="Pfam" id="PF07690">
    <property type="entry name" value="MFS_1"/>
    <property type="match status" value="1"/>
</dbReference>
<evidence type="ECO:0000259" key="9">
    <source>
        <dbReference type="PROSITE" id="PS50850"/>
    </source>
</evidence>
<organism evidence="10">
    <name type="scientific">Rhodotorula toruloides</name>
    <name type="common">Yeast</name>
    <name type="synonym">Rhodosporidium toruloides</name>
    <dbReference type="NCBI Taxonomy" id="5286"/>
    <lineage>
        <taxon>Eukaryota</taxon>
        <taxon>Fungi</taxon>
        <taxon>Dikarya</taxon>
        <taxon>Basidiomycota</taxon>
        <taxon>Pucciniomycotina</taxon>
        <taxon>Microbotryomycetes</taxon>
        <taxon>Sporidiobolales</taxon>
        <taxon>Sporidiobolaceae</taxon>
        <taxon>Rhodotorula</taxon>
    </lineage>
</organism>
<dbReference type="Gene3D" id="1.20.1720.10">
    <property type="entry name" value="Multidrug resistance protein D"/>
    <property type="match status" value="1"/>
</dbReference>
<evidence type="ECO:0000256" key="7">
    <source>
        <dbReference type="SAM" id="MobiDB-lite"/>
    </source>
</evidence>
<keyword evidence="4 8" id="KW-0812">Transmembrane</keyword>
<feature type="transmembrane region" description="Helical" evidence="8">
    <location>
        <begin position="129"/>
        <end position="149"/>
    </location>
</feature>
<accession>A0A061ATH0</accession>
<dbReference type="InterPro" id="IPR020846">
    <property type="entry name" value="MFS_dom"/>
</dbReference>
<dbReference type="InterPro" id="IPR036259">
    <property type="entry name" value="MFS_trans_sf"/>
</dbReference>
<comment type="similarity">
    <text evidence="2">Belongs to the major facilitator superfamily.</text>
</comment>
<dbReference type="PANTHER" id="PTHR23501:SF189">
    <property type="entry name" value="DRUG TRANSPORTER, PUTATIVE (AFU_ORTHOLOGUE AFUA_4G03920)-RELATED"/>
    <property type="match status" value="1"/>
</dbReference>
<dbReference type="PRINTS" id="PR01036">
    <property type="entry name" value="TCRTETB"/>
</dbReference>
<proteinExistence type="inferred from homology"/>
<feature type="transmembrane region" description="Helical" evidence="8">
    <location>
        <begin position="497"/>
        <end position="514"/>
    </location>
</feature>
<feature type="transmembrane region" description="Helical" evidence="8">
    <location>
        <begin position="233"/>
        <end position="253"/>
    </location>
</feature>
<dbReference type="EMBL" id="LK052938">
    <property type="protein sequence ID" value="CDR37981.1"/>
    <property type="molecule type" value="Genomic_DNA"/>
</dbReference>
<feature type="transmembrane region" description="Helical" evidence="8">
    <location>
        <begin position="322"/>
        <end position="343"/>
    </location>
</feature>
<dbReference type="GO" id="GO:0012505">
    <property type="term" value="C:endomembrane system"/>
    <property type="evidence" value="ECO:0007669"/>
    <property type="project" value="UniProtKB-SubCell"/>
</dbReference>
<sequence length="649" mass="69788">MTAPTDRPLEGGPPNVLGERGRQGDRGPAGQVRGEIEERDGVVGDAASGKTAIEAAADMSAGPGGMESAGKDEEDKLGEQLATHHKNGLQDQTNYMPVKQILVVFASMQLSVLLAFLDQTIVSVALPYISAYFNAGRSSAFVTAAYLLTSSAMQPVWGRLSDIFGRKYTLMLCVLIFAIGSLACALARTMVQLIVFRGMQGVGGAGLLTLVLIIVSDIVSLKERGKYQGVTEITIMVGNGVGPLIGGVLVQHVSWRWCFWINLPCCAAAIAVIAYFLPLKAVKGSAKEKLKKIDYGGAVLTVAATVLLILPLNWGGTSFPWVSGPVLGCLVASFFAFAVFFLWEWKAARIPIVPPFIFKNQTVAAIFASTFLSGSTILCQLYYLPQYFQVVRGDSPTRSGVLIIPQLITTTVFVFLSGQLVSRTGEYKPSIVVGYAIWAVGLGLLSTLDQQSSTARIVGYQLLNGAGQGQTLQTSMVAAQAAVERSEMSVVTSVRNFMRSLGGTVFLVVAATILNNNLSSKLTPLGYSHSTISAIVDDPVGIWQPSSRDASILYDLSSTQKAQIVEAYVVGFNTVFHVLTGLIGANFLIALLLVKRHSLQRKDEEALKQRGKEWIQHRKEKKRGAGGRNLDEAEKGEGEEATKQDEARR</sequence>
<gene>
    <name evidence="10" type="ORF">RHTO0S_03e01552g</name>
</gene>
<keyword evidence="6 8" id="KW-0472">Membrane</keyword>
<feature type="region of interest" description="Disordered" evidence="7">
    <location>
        <begin position="1"/>
        <end position="46"/>
    </location>
</feature>
<evidence type="ECO:0000256" key="5">
    <source>
        <dbReference type="ARBA" id="ARBA00022989"/>
    </source>
</evidence>
<feature type="transmembrane region" description="Helical" evidence="8">
    <location>
        <begin position="403"/>
        <end position="421"/>
    </location>
</feature>
<feature type="transmembrane region" description="Helical" evidence="8">
    <location>
        <begin position="201"/>
        <end position="221"/>
    </location>
</feature>
<dbReference type="GO" id="GO:0022857">
    <property type="term" value="F:transmembrane transporter activity"/>
    <property type="evidence" value="ECO:0007669"/>
    <property type="project" value="InterPro"/>
</dbReference>
<feature type="region of interest" description="Disordered" evidence="7">
    <location>
        <begin position="605"/>
        <end position="649"/>
    </location>
</feature>
<comment type="subcellular location">
    <subcellularLocation>
        <location evidence="1">Endomembrane system</location>
        <topology evidence="1">Multi-pass membrane protein</topology>
    </subcellularLocation>
</comment>
<feature type="transmembrane region" description="Helical" evidence="8">
    <location>
        <begin position="259"/>
        <end position="277"/>
    </location>
</feature>
<dbReference type="GO" id="GO:0005886">
    <property type="term" value="C:plasma membrane"/>
    <property type="evidence" value="ECO:0007669"/>
    <property type="project" value="TreeGrafter"/>
</dbReference>
<dbReference type="CDD" id="cd17502">
    <property type="entry name" value="MFS_Azr1_MDR_like"/>
    <property type="match status" value="1"/>
</dbReference>
<dbReference type="FunFam" id="1.20.1720.10:FF:000013">
    <property type="entry name" value="Related to multidrug resistance proteins"/>
    <property type="match status" value="1"/>
</dbReference>
<dbReference type="Gene3D" id="1.20.1250.20">
    <property type="entry name" value="MFS general substrate transporter like domains"/>
    <property type="match status" value="1"/>
</dbReference>
<feature type="transmembrane region" description="Helical" evidence="8">
    <location>
        <begin position="298"/>
        <end position="316"/>
    </location>
</feature>
<evidence type="ECO:0000256" key="1">
    <source>
        <dbReference type="ARBA" id="ARBA00004127"/>
    </source>
</evidence>
<evidence type="ECO:0000256" key="4">
    <source>
        <dbReference type="ARBA" id="ARBA00022692"/>
    </source>
</evidence>
<reference evidence="10" key="1">
    <citation type="journal article" date="2014" name="Genome Announc.">
        <title>Draft genome sequence of Rhodosporidium toruloides CECT1137, an oleaginous yeast of biotechnological interest.</title>
        <authorList>
            <person name="Morin N."/>
            <person name="Calcas X."/>
            <person name="Devillers H."/>
            <person name="Durrens P."/>
            <person name="Sherman D.J."/>
            <person name="Nicaud J.-M."/>
            <person name="Neuveglise C."/>
        </authorList>
    </citation>
    <scope>NUCLEOTIDE SEQUENCE</scope>
    <source>
        <strain evidence="10">CECT1137</strain>
    </source>
</reference>